<proteinExistence type="predicted"/>
<keyword evidence="3" id="KW-1185">Reference proteome</keyword>
<evidence type="ECO:0000256" key="1">
    <source>
        <dbReference type="SAM" id="Phobius"/>
    </source>
</evidence>
<keyword evidence="1" id="KW-0472">Membrane</keyword>
<dbReference type="RefSeq" id="WP_068147559.1">
    <property type="nucleotide sequence ID" value="NZ_JBHSCR010000002.1"/>
</dbReference>
<name>A0ABV8U714_9PROT</name>
<evidence type="ECO:0000313" key="2">
    <source>
        <dbReference type="EMBL" id="MFC4346982.1"/>
    </source>
</evidence>
<keyword evidence="1" id="KW-0812">Transmembrane</keyword>
<dbReference type="Proteomes" id="UP001595776">
    <property type="component" value="Unassembled WGS sequence"/>
</dbReference>
<dbReference type="EMBL" id="JBHSCR010000002">
    <property type="protein sequence ID" value="MFC4346982.1"/>
    <property type="molecule type" value="Genomic_DNA"/>
</dbReference>
<evidence type="ECO:0000313" key="3">
    <source>
        <dbReference type="Proteomes" id="UP001595776"/>
    </source>
</evidence>
<reference evidence="3" key="1">
    <citation type="journal article" date="2019" name="Int. J. Syst. Evol. Microbiol.">
        <title>The Global Catalogue of Microorganisms (GCM) 10K type strain sequencing project: providing services to taxonomists for standard genome sequencing and annotation.</title>
        <authorList>
            <consortium name="The Broad Institute Genomics Platform"/>
            <consortium name="The Broad Institute Genome Sequencing Center for Infectious Disease"/>
            <person name="Wu L."/>
            <person name="Ma J."/>
        </authorList>
    </citation>
    <scope>NUCLEOTIDE SEQUENCE [LARGE SCALE GENOMIC DNA]</scope>
    <source>
        <strain evidence="3">CGMCC 1.15304</strain>
    </source>
</reference>
<protein>
    <submittedName>
        <fullName evidence="2">Uncharacterized protein</fullName>
    </submittedName>
</protein>
<comment type="caution">
    <text evidence="2">The sequence shown here is derived from an EMBL/GenBank/DDBJ whole genome shotgun (WGS) entry which is preliminary data.</text>
</comment>
<accession>A0ABV8U714</accession>
<gene>
    <name evidence="2" type="ORF">ACFO5Q_03910</name>
</gene>
<feature type="transmembrane region" description="Helical" evidence="1">
    <location>
        <begin position="28"/>
        <end position="51"/>
    </location>
</feature>
<keyword evidence="1" id="KW-1133">Transmembrane helix</keyword>
<feature type="transmembrane region" description="Helical" evidence="1">
    <location>
        <begin position="88"/>
        <end position="111"/>
    </location>
</feature>
<organism evidence="2 3">
    <name type="scientific">Kordiimonas lipolytica</name>
    <dbReference type="NCBI Taxonomy" id="1662421"/>
    <lineage>
        <taxon>Bacteria</taxon>
        <taxon>Pseudomonadati</taxon>
        <taxon>Pseudomonadota</taxon>
        <taxon>Alphaproteobacteria</taxon>
        <taxon>Kordiimonadales</taxon>
        <taxon>Kordiimonadaceae</taxon>
        <taxon>Kordiimonas</taxon>
    </lineage>
</organism>
<sequence length="196" mass="21806">MQPETDIAKNSYNGALDAETERRISRKAFFLGAAGSLLAVLAVFTLIAIFFDVGFLPEVLCDKKYPGRVCFYDDAWDSETYLSVITGFYGTIITILVGLLGVVAAFAFFVIRGDAIRQSEEAIEDEIKRYFSTVAAEKMVSTSLTKVAESRRTEIEKQMREIHTEIDDLKLALVEAEVLIDGQLEIEDEEAAPETN</sequence>